<protein>
    <submittedName>
        <fullName evidence="1">Uncharacterized protein</fullName>
    </submittedName>
</protein>
<dbReference type="KEGG" id="smic:SmB9_22860"/>
<dbReference type="Proteomes" id="UP000276029">
    <property type="component" value="Unassembled WGS sequence"/>
</dbReference>
<dbReference type="SUPFAM" id="SSF47598">
    <property type="entry name" value="Ribbon-helix-helix"/>
    <property type="match status" value="1"/>
</dbReference>
<evidence type="ECO:0000313" key="4">
    <source>
        <dbReference type="Proteomes" id="UP000276029"/>
    </source>
</evidence>
<dbReference type="InterPro" id="IPR013321">
    <property type="entry name" value="Arc_rbn_hlx_hlx"/>
</dbReference>
<dbReference type="EMBL" id="AP018711">
    <property type="protein sequence ID" value="BBE34628.1"/>
    <property type="molecule type" value="Genomic_DNA"/>
</dbReference>
<organism evidence="1 3">
    <name type="scientific">Sphingosinicella microcystinivorans</name>
    <dbReference type="NCBI Taxonomy" id="335406"/>
    <lineage>
        <taxon>Bacteria</taxon>
        <taxon>Pseudomonadati</taxon>
        <taxon>Pseudomonadota</taxon>
        <taxon>Alphaproteobacteria</taxon>
        <taxon>Sphingomonadales</taxon>
        <taxon>Sphingosinicellaceae</taxon>
        <taxon>Sphingosinicella</taxon>
    </lineage>
</organism>
<dbReference type="Proteomes" id="UP000275727">
    <property type="component" value="Chromosome"/>
</dbReference>
<accession>A0AAD1D669</accession>
<evidence type="ECO:0000313" key="3">
    <source>
        <dbReference type="Proteomes" id="UP000275727"/>
    </source>
</evidence>
<reference evidence="1 3" key="1">
    <citation type="submission" date="2018-06" db="EMBL/GenBank/DDBJ databases">
        <title>Complete Genome Sequence of the Microcystin-Degrading Bacterium Sphingosinicella microcystinivorans Strain B-9.</title>
        <authorList>
            <person name="Jin H."/>
            <person name="Nishizawa T."/>
            <person name="Guo Y."/>
            <person name="Nishizawa A."/>
            <person name="Park H."/>
            <person name="Kato H."/>
            <person name="Tsuji K."/>
            <person name="Harada K."/>
        </authorList>
    </citation>
    <scope>NUCLEOTIDE SEQUENCE [LARGE SCALE GENOMIC DNA]</scope>
    <source>
        <strain evidence="1 3">B9</strain>
    </source>
</reference>
<name>A0AAD1D669_SPHMI</name>
<dbReference type="Gene3D" id="1.10.1220.10">
    <property type="entry name" value="Met repressor-like"/>
    <property type="match status" value="1"/>
</dbReference>
<keyword evidence="4" id="KW-1185">Reference proteome</keyword>
<proteinExistence type="predicted"/>
<evidence type="ECO:0000313" key="2">
    <source>
        <dbReference type="EMBL" id="RKS91648.1"/>
    </source>
</evidence>
<dbReference type="RefSeq" id="WP_121048078.1">
    <property type="nucleotide sequence ID" value="NZ_AP018711.1"/>
</dbReference>
<reference evidence="2 4" key="2">
    <citation type="submission" date="2018-10" db="EMBL/GenBank/DDBJ databases">
        <title>Genomic Encyclopedia of Type Strains, Phase IV (KMG-IV): sequencing the most valuable type-strain genomes for metagenomic binning, comparative biology and taxonomic classification.</title>
        <authorList>
            <person name="Goeker M."/>
        </authorList>
    </citation>
    <scope>NUCLEOTIDE SEQUENCE [LARGE SCALE GENOMIC DNA]</scope>
    <source>
        <strain evidence="2 4">DSM 19791</strain>
    </source>
</reference>
<dbReference type="EMBL" id="RBWX01000007">
    <property type="protein sequence ID" value="RKS91648.1"/>
    <property type="molecule type" value="Genomic_DNA"/>
</dbReference>
<gene>
    <name evidence="2" type="ORF">DFR51_1214</name>
    <name evidence="1" type="ORF">SmB9_22860</name>
</gene>
<sequence>MNEANYASLTAGLLARKGQARPAMRPQGYGFASDDDLGWNDMGGTDMLTAEQRAALMPAQPMHFQPRPVVDFDESVPSPVAAQQQAIADEFAAAAAAVVPAPEAEAVDLPDVPVASPAPVAVAIPTINVTPAQPVHRPRAVAGSKAKAAFTLRLDPERHMKLRLACVYANQSAQQLVTAALDEYLSTHFPDALKDVRKTAAN</sequence>
<dbReference type="AlphaFoldDB" id="A0AAD1D669"/>
<dbReference type="GO" id="GO:0006355">
    <property type="term" value="P:regulation of DNA-templated transcription"/>
    <property type="evidence" value="ECO:0007669"/>
    <property type="project" value="InterPro"/>
</dbReference>
<evidence type="ECO:0000313" key="1">
    <source>
        <dbReference type="EMBL" id="BBE34628.1"/>
    </source>
</evidence>
<dbReference type="InterPro" id="IPR010985">
    <property type="entry name" value="Ribbon_hlx_hlx"/>
</dbReference>